<dbReference type="Gene3D" id="2.120.10.90">
    <property type="entry name" value="DNA gyrase/topoisomerase IV, subunit A, C-terminal"/>
    <property type="match status" value="1"/>
</dbReference>
<dbReference type="Gene3D" id="1.10.268.10">
    <property type="entry name" value="Topoisomerase, domain 3"/>
    <property type="match status" value="1"/>
</dbReference>
<dbReference type="SUPFAM" id="SSF101904">
    <property type="entry name" value="GyrA/ParC C-terminal domain-like"/>
    <property type="match status" value="1"/>
</dbReference>
<organism evidence="11 12">
    <name type="scientific">Snodgrassella alvi</name>
    <dbReference type="NCBI Taxonomy" id="1196083"/>
    <lineage>
        <taxon>Bacteria</taxon>
        <taxon>Pseudomonadati</taxon>
        <taxon>Pseudomonadota</taxon>
        <taxon>Betaproteobacteria</taxon>
        <taxon>Neisseriales</taxon>
        <taxon>Neisseriaceae</taxon>
        <taxon>Snodgrassella</taxon>
    </lineage>
</organism>
<comment type="catalytic activity">
    <reaction evidence="1 7 8">
        <text>ATP-dependent breakage, passage and rejoining of double-stranded DNA.</text>
        <dbReference type="EC" id="5.6.2.2"/>
    </reaction>
</comment>
<dbReference type="EMBL" id="MEIS01000126">
    <property type="protein sequence ID" value="PIT52990.1"/>
    <property type="molecule type" value="Genomic_DNA"/>
</dbReference>
<dbReference type="Proteomes" id="UP000229434">
    <property type="component" value="Unassembled WGS sequence"/>
</dbReference>
<dbReference type="AlphaFoldDB" id="A0A2N9XUE8"/>
<evidence type="ECO:0000256" key="1">
    <source>
        <dbReference type="ARBA" id="ARBA00000185"/>
    </source>
</evidence>
<dbReference type="GO" id="GO:0019897">
    <property type="term" value="C:extrinsic component of plasma membrane"/>
    <property type="evidence" value="ECO:0007669"/>
    <property type="project" value="UniProtKB-UniRule"/>
</dbReference>
<dbReference type="SUPFAM" id="SSF56719">
    <property type="entry name" value="Type II DNA topoisomerase"/>
    <property type="match status" value="1"/>
</dbReference>
<dbReference type="Gene3D" id="3.90.199.10">
    <property type="entry name" value="Topoisomerase II, domain 5"/>
    <property type="match status" value="1"/>
</dbReference>
<accession>A0A2N9XUE8</accession>
<proteinExistence type="inferred from homology"/>
<feature type="domain" description="Topo IIA-type catalytic" evidence="10">
    <location>
        <begin position="38"/>
        <end position="522"/>
    </location>
</feature>
<keyword evidence="9" id="KW-0175">Coiled coil</keyword>
<evidence type="ECO:0000313" key="12">
    <source>
        <dbReference type="Proteomes" id="UP000229434"/>
    </source>
</evidence>
<dbReference type="GO" id="GO:0005737">
    <property type="term" value="C:cytoplasm"/>
    <property type="evidence" value="ECO:0007669"/>
    <property type="project" value="TreeGrafter"/>
</dbReference>
<gene>
    <name evidence="7" type="primary">parC</name>
    <name evidence="11" type="ORF">BHC49_12055</name>
</gene>
<evidence type="ECO:0000256" key="4">
    <source>
        <dbReference type="ARBA" id="ARBA00023125"/>
    </source>
</evidence>
<evidence type="ECO:0000256" key="9">
    <source>
        <dbReference type="SAM" id="Coils"/>
    </source>
</evidence>
<protein>
    <recommendedName>
        <fullName evidence="7">DNA topoisomerase 4 subunit A</fullName>
        <ecNumber evidence="7">5.6.2.2</ecNumber>
    </recommendedName>
    <alternativeName>
        <fullName evidence="7">Topoisomerase IV subunit A</fullName>
    </alternativeName>
</protein>
<comment type="caution">
    <text evidence="11">The sequence shown here is derived from an EMBL/GenBank/DDBJ whole genome shotgun (WGS) entry which is preliminary data.</text>
</comment>
<feature type="site" description="Interaction with DNA" evidence="7">
    <location>
        <position position="82"/>
    </location>
</feature>
<dbReference type="GO" id="GO:0007059">
    <property type="term" value="P:chromosome segregation"/>
    <property type="evidence" value="ECO:0007669"/>
    <property type="project" value="UniProtKB-UniRule"/>
</dbReference>
<keyword evidence="3 7" id="KW-0799">Topoisomerase</keyword>
<evidence type="ECO:0000259" key="10">
    <source>
        <dbReference type="PROSITE" id="PS52040"/>
    </source>
</evidence>
<feature type="site" description="Interaction with DNA" evidence="7">
    <location>
        <position position="46"/>
    </location>
</feature>
<dbReference type="FunFam" id="1.10.268.10:FF:000001">
    <property type="entry name" value="DNA gyrase subunit A"/>
    <property type="match status" value="1"/>
</dbReference>
<dbReference type="InterPro" id="IPR013760">
    <property type="entry name" value="Topo_IIA-like_dom_sf"/>
</dbReference>
<feature type="site" description="Interaction with DNA" evidence="7">
    <location>
        <position position="84"/>
    </location>
</feature>
<feature type="active site" description="O-(5'-phospho-DNA)-tyrosine intermediate" evidence="7 8">
    <location>
        <position position="126"/>
    </location>
</feature>
<evidence type="ECO:0000256" key="8">
    <source>
        <dbReference type="PROSITE-ProRule" id="PRU01384"/>
    </source>
</evidence>
<dbReference type="PANTHER" id="PTHR43493">
    <property type="entry name" value="DNA GYRASE/TOPOISOMERASE SUBUNIT A"/>
    <property type="match status" value="1"/>
</dbReference>
<evidence type="ECO:0000313" key="11">
    <source>
        <dbReference type="EMBL" id="PIT52990.1"/>
    </source>
</evidence>
<feature type="coiled-coil region" evidence="9">
    <location>
        <begin position="452"/>
        <end position="486"/>
    </location>
</feature>
<dbReference type="Pfam" id="PF00521">
    <property type="entry name" value="DNA_topoisoIV"/>
    <property type="match status" value="1"/>
</dbReference>
<evidence type="ECO:0000256" key="2">
    <source>
        <dbReference type="ARBA" id="ARBA00022475"/>
    </source>
</evidence>
<dbReference type="Pfam" id="PF03989">
    <property type="entry name" value="DNA_gyraseA_C"/>
    <property type="match status" value="2"/>
</dbReference>
<dbReference type="InterPro" id="IPR005742">
    <property type="entry name" value="TopoIV_A_Gneg"/>
</dbReference>
<dbReference type="InterPro" id="IPR013757">
    <property type="entry name" value="Topo_IIA_A_a_sf"/>
</dbReference>
<keyword evidence="5 7" id="KW-0472">Membrane</keyword>
<feature type="site" description="Transition state stabilizer" evidence="7">
    <location>
        <position position="125"/>
    </location>
</feature>
<evidence type="ECO:0000256" key="7">
    <source>
        <dbReference type="HAMAP-Rule" id="MF_00936"/>
    </source>
</evidence>
<evidence type="ECO:0000256" key="5">
    <source>
        <dbReference type="ARBA" id="ARBA00023136"/>
    </source>
</evidence>
<keyword evidence="4 7" id="KW-0238">DNA-binding</keyword>
<dbReference type="InterPro" id="IPR035516">
    <property type="entry name" value="Gyrase/topoIV_suA_C"/>
</dbReference>
<dbReference type="CDD" id="cd00187">
    <property type="entry name" value="TOP4c"/>
    <property type="match status" value="1"/>
</dbReference>
<dbReference type="GO" id="GO:0005694">
    <property type="term" value="C:chromosome"/>
    <property type="evidence" value="ECO:0007669"/>
    <property type="project" value="InterPro"/>
</dbReference>
<comment type="subunit">
    <text evidence="7">Heterotetramer composed of ParC and ParE.</text>
</comment>
<reference evidence="11 12" key="1">
    <citation type="journal article" date="2017" name="MBio">
        <title>Type VI secretion-mediated competition in the bee gut microbiome.</title>
        <authorList>
            <person name="Steele M.I."/>
            <person name="Kwong W.K."/>
            <person name="Powell J.E."/>
            <person name="Whiteley M."/>
            <person name="Moran N.A."/>
        </authorList>
    </citation>
    <scope>NUCLEOTIDE SEQUENCE [LARGE SCALE GENOMIC DNA]</scope>
    <source>
        <strain evidence="11 12">Nev3CBA3</strain>
    </source>
</reference>
<dbReference type="NCBIfam" id="TIGR01062">
    <property type="entry name" value="parC_Gneg"/>
    <property type="match status" value="1"/>
</dbReference>
<dbReference type="InterPro" id="IPR002205">
    <property type="entry name" value="Topo_IIA_dom_A"/>
</dbReference>
<dbReference type="NCBIfam" id="NF004044">
    <property type="entry name" value="PRK05561.1"/>
    <property type="match status" value="1"/>
</dbReference>
<dbReference type="RefSeq" id="WP_100138431.1">
    <property type="nucleotide sequence ID" value="NZ_MEIS01000126.1"/>
</dbReference>
<evidence type="ECO:0000256" key="6">
    <source>
        <dbReference type="ARBA" id="ARBA00023235"/>
    </source>
</evidence>
<dbReference type="InterPro" id="IPR050220">
    <property type="entry name" value="Type_II_DNA_Topoisomerases"/>
</dbReference>
<comment type="function">
    <text evidence="7">Topoisomerase IV is essential for chromosome segregation. It relaxes supercoiled DNA. Performs the decatenation events required during the replication of a circular DNA molecule.</text>
</comment>
<dbReference type="HAMAP" id="MF_00936">
    <property type="entry name" value="ParC_type1"/>
    <property type="match status" value="1"/>
</dbReference>
<evidence type="ECO:0000256" key="3">
    <source>
        <dbReference type="ARBA" id="ARBA00023029"/>
    </source>
</evidence>
<name>A0A2N9XUE8_9NEIS</name>
<dbReference type="GO" id="GO:0005524">
    <property type="term" value="F:ATP binding"/>
    <property type="evidence" value="ECO:0007669"/>
    <property type="project" value="InterPro"/>
</dbReference>
<dbReference type="InterPro" id="IPR006691">
    <property type="entry name" value="GyrA/parC_rep"/>
</dbReference>
<dbReference type="InterPro" id="IPR013758">
    <property type="entry name" value="Topo_IIA_A/C_ab"/>
</dbReference>
<dbReference type="SMART" id="SM00434">
    <property type="entry name" value="TOP4c"/>
    <property type="match status" value="1"/>
</dbReference>
<keyword evidence="2 7" id="KW-1003">Cell membrane</keyword>
<dbReference type="GO" id="GO:0003677">
    <property type="term" value="F:DNA binding"/>
    <property type="evidence" value="ECO:0007669"/>
    <property type="project" value="UniProtKB-UniRule"/>
</dbReference>
<dbReference type="GO" id="GO:0003918">
    <property type="term" value="F:DNA topoisomerase type II (double strand cut, ATP-hydrolyzing) activity"/>
    <property type="evidence" value="ECO:0007669"/>
    <property type="project" value="UniProtKB-UniRule"/>
</dbReference>
<keyword evidence="6 7" id="KW-0413">Isomerase</keyword>
<dbReference type="PANTHER" id="PTHR43493:SF1">
    <property type="entry name" value="DNA TOPOISOMERASE 4 SUBUNIT A"/>
    <property type="match status" value="1"/>
</dbReference>
<sequence length="772" mass="85417">MSEVIQQPDRGDDYLLLGQYAERAYLAYAMSVVKGRALPDVADGQKPVQRRILYAMKDMGLVHGAKPVKSARVVGEILGKYHPHGDASAYDAMVRMAQDFTLRYPLIDGIGNFGSRDGDSAAAMRYTEARLTPVAELLLSEIDMGTVDFIPNYDGAFVEPTVLPARLPMILLNGASGIAVGLATEIPSHNLREVSAAAVALLKQPALDIAALMQYLPGPDFAGGGQIITAPEDIQTIYAQGKGSIRVRARYEIEKLARGHWRAIVTELPPGTSAQKILAEIEEQTNPKPKAGKKNLTQEQQNTRTLMLSLLERVRDESDGQAPVRLVFEPKSSRLQPEEFMNTLLAQTSLEGNVSVNLVMMGQNNKPAQKNLYQILREWLDFRILTVTRRLQYRLQQVEKRIHILQGRQTVFLHIDEVIRVIRESDEPKHELISKFGLSEIQADDILEIRLRQLARLEWIKLETELNKLQQEREQLTTLLQDEKAKKRLVIKEIEADTKVYGDDRRTLIQPAERATLTQTTADEPVTLVLSQKGWLKTRVGHNLDLSQTTFKEGDALLQAVEGRTVWPVILLDSHGRAYSVDAASIPGGRGDGVPAGSLVELDKGARIVAMISALPQQHYVLANSGGYGFVVAFKDLVSRTKNGKVIMTVNDNETLLPPLPVPASCLAAISNTQLIAVSSANRLLAFPLHELKIMTKGRGLQIMSLPADDNLHYVVLTDSAEFMLETQGKRGGRYQEILRVQDISNKRGHKGKELSVTGDIVAVYGNLNNGN</sequence>
<comment type="similarity">
    <text evidence="7">Belongs to the type II topoisomerase GyrA/ParC subunit family. ParC type 1 subfamily.</text>
</comment>
<dbReference type="Gene3D" id="3.30.1360.40">
    <property type="match status" value="1"/>
</dbReference>
<dbReference type="EC" id="5.6.2.2" evidence="7"/>
<dbReference type="GO" id="GO:0006265">
    <property type="term" value="P:DNA topological change"/>
    <property type="evidence" value="ECO:0007669"/>
    <property type="project" value="UniProtKB-UniRule"/>
</dbReference>
<dbReference type="PROSITE" id="PS52040">
    <property type="entry name" value="TOPO_IIA"/>
    <property type="match status" value="1"/>
</dbReference>
<comment type="subcellular location">
    <subcellularLocation>
        <location evidence="7">Cell membrane</location>
        <topology evidence="7">Peripheral membrane protein</topology>
    </subcellularLocation>
</comment>
<dbReference type="GO" id="GO:0009330">
    <property type="term" value="C:DNA topoisomerase type II (double strand cut, ATP-hydrolyzing) complex"/>
    <property type="evidence" value="ECO:0007669"/>
    <property type="project" value="TreeGrafter"/>
</dbReference>